<dbReference type="Proteomes" id="UP001297600">
    <property type="component" value="Unassembled WGS sequence"/>
</dbReference>
<evidence type="ECO:0000256" key="1">
    <source>
        <dbReference type="ARBA" id="ARBA00023186"/>
    </source>
</evidence>
<evidence type="ECO:0000313" key="2">
    <source>
        <dbReference type="EMBL" id="MCG5029957.1"/>
    </source>
</evidence>
<dbReference type="InterPro" id="IPR020945">
    <property type="entry name" value="DMSO/NO3_reduct_chaperone"/>
</dbReference>
<proteinExistence type="predicted"/>
<dbReference type="InterPro" id="IPR036411">
    <property type="entry name" value="TorD-like_sf"/>
</dbReference>
<dbReference type="Pfam" id="PF02613">
    <property type="entry name" value="Nitrate_red_del"/>
    <property type="match status" value="1"/>
</dbReference>
<organism evidence="2 3">
    <name type="scientific">Mesosutterella porci</name>
    <dbReference type="NCBI Taxonomy" id="2915351"/>
    <lineage>
        <taxon>Bacteria</taxon>
        <taxon>Pseudomonadati</taxon>
        <taxon>Pseudomonadota</taxon>
        <taxon>Betaproteobacteria</taxon>
        <taxon>Burkholderiales</taxon>
        <taxon>Sutterellaceae</taxon>
        <taxon>Mesosutterella</taxon>
    </lineage>
</organism>
<dbReference type="SUPFAM" id="SSF89155">
    <property type="entry name" value="TorD-like"/>
    <property type="match status" value="1"/>
</dbReference>
<dbReference type="Gene3D" id="1.10.3480.10">
    <property type="entry name" value="TorD-like"/>
    <property type="match status" value="1"/>
</dbReference>
<name>A0ABS9MN48_9BURK</name>
<evidence type="ECO:0000313" key="3">
    <source>
        <dbReference type="Proteomes" id="UP001297600"/>
    </source>
</evidence>
<dbReference type="EMBL" id="JAKNCT010000001">
    <property type="protein sequence ID" value="MCG5029957.1"/>
    <property type="molecule type" value="Genomic_DNA"/>
</dbReference>
<dbReference type="RefSeq" id="WP_237977613.1">
    <property type="nucleotide sequence ID" value="NZ_JAKNCT010000001.1"/>
</dbReference>
<accession>A0ABS9MN48</accession>
<reference evidence="2 3" key="1">
    <citation type="submission" date="2022-02" db="EMBL/GenBank/DDBJ databases">
        <title>Mesosutterella porci, a novel member of the family Sutterellaceae from pig feces.</title>
        <authorList>
            <person name="Wylensek D."/>
            <person name="Clavel T."/>
        </authorList>
    </citation>
    <scope>NUCLEOTIDE SEQUENCE [LARGE SCALE GENOMIC DNA]</scope>
    <source>
        <strain evidence="3">oilRF-744-wt-GAM-9</strain>
    </source>
</reference>
<dbReference type="PANTHER" id="PTHR34227">
    <property type="entry name" value="CHAPERONE PROTEIN YCDY"/>
    <property type="match status" value="1"/>
</dbReference>
<comment type="caution">
    <text evidence="2">The sequence shown here is derived from an EMBL/GenBank/DDBJ whole genome shotgun (WGS) entry which is preliminary data.</text>
</comment>
<sequence length="198" mass="21789">MQGGDRKEIRAGLKSTRARLYEFFSVFFRGPRSAGLLALWPGVEESVAALCAALGSEPPELSGTLPPEPDEELEREFARLFYGVGRCTVALSESVYTSREAILCQGALREVSRIYDEAGVRPAGDLREADTLPFELAFAARLVEAERPELERTFITEHAAPLGLSVCAEIEKAPPEPRTRRAARLLRAFLKAERALLA</sequence>
<protein>
    <submittedName>
        <fullName evidence="2">Molecular chaperone TorD family protein</fullName>
    </submittedName>
</protein>
<gene>
    <name evidence="2" type="ORF">MAF45_00600</name>
</gene>
<dbReference type="PANTHER" id="PTHR34227:SF1">
    <property type="entry name" value="DIMETHYL SULFOXIDE REDUCTASE CHAPERONE-RELATED"/>
    <property type="match status" value="1"/>
</dbReference>
<keyword evidence="3" id="KW-1185">Reference proteome</keyword>
<keyword evidence="1" id="KW-0143">Chaperone</keyword>
<dbReference type="InterPro" id="IPR050289">
    <property type="entry name" value="TorD/DmsD_chaperones"/>
</dbReference>